<evidence type="ECO:0000313" key="1">
    <source>
        <dbReference type="EMBL" id="AMW32340.2"/>
    </source>
</evidence>
<proteinExistence type="predicted"/>
<protein>
    <submittedName>
        <fullName evidence="1">Uncharacterized protein</fullName>
    </submittedName>
</protein>
<gene>
    <name evidence="1" type="ORF">NA23_02880</name>
</gene>
<dbReference type="RefSeq" id="WP_033191169.1">
    <property type="nucleotide sequence ID" value="NZ_CP014334.2"/>
</dbReference>
<dbReference type="KEGG" id="fia:NA23_02880"/>
<dbReference type="AlphaFoldDB" id="A0AAI8GCM2"/>
<accession>A0AAI8GCM2</accession>
<name>A0AAI8GCM2_FERIS</name>
<dbReference type="Proteomes" id="UP000093740">
    <property type="component" value="Chromosome"/>
</dbReference>
<reference evidence="1 2" key="1">
    <citation type="journal article" date="2015" name="Stand. Genomic Sci.">
        <title>Genome sequence of a native-feather degrading extremely thermophilic Eubacterium, Fervidobacterium islandicum AW-1.</title>
        <authorList>
            <person name="Lee Y.J."/>
            <person name="Jeong H."/>
            <person name="Park G.S."/>
            <person name="Kwak Y."/>
            <person name="Lee S.J."/>
            <person name="Lee S.J."/>
            <person name="Park M.K."/>
            <person name="Kim J.Y."/>
            <person name="Kang H.K."/>
            <person name="Shin J.H."/>
            <person name="Lee D.W."/>
        </authorList>
    </citation>
    <scope>NUCLEOTIDE SEQUENCE [LARGE SCALE GENOMIC DNA]</scope>
    <source>
        <strain evidence="1 2">AW-1</strain>
    </source>
</reference>
<dbReference type="EMBL" id="CP014334">
    <property type="protein sequence ID" value="AMW32340.2"/>
    <property type="molecule type" value="Genomic_DNA"/>
</dbReference>
<keyword evidence="2" id="KW-1185">Reference proteome</keyword>
<evidence type="ECO:0000313" key="2">
    <source>
        <dbReference type="Proteomes" id="UP000093740"/>
    </source>
</evidence>
<organism evidence="1 2">
    <name type="scientific">Fervidobacterium islandicum</name>
    <dbReference type="NCBI Taxonomy" id="2423"/>
    <lineage>
        <taxon>Bacteria</taxon>
        <taxon>Thermotogati</taxon>
        <taxon>Thermotogota</taxon>
        <taxon>Thermotogae</taxon>
        <taxon>Thermotogales</taxon>
        <taxon>Fervidobacteriaceae</taxon>
        <taxon>Fervidobacterium</taxon>
    </lineage>
</organism>
<sequence length="83" mass="9780">MEELKAIASACITDNRIYEIVYTISRMSEGDLQNFRSKVVGYFMARNSPEDMEAYKFYKIILEDENAKKVLELYEEIKNRKGQ</sequence>